<evidence type="ECO:0000313" key="2">
    <source>
        <dbReference type="EMBL" id="KAG7297828.1"/>
    </source>
</evidence>
<dbReference type="Proteomes" id="UP000823941">
    <property type="component" value="Chromosome 25"/>
</dbReference>
<protein>
    <submittedName>
        <fullName evidence="2">Uncharacterized protein</fullName>
    </submittedName>
</protein>
<sequence>MIESVTGQVPAHAAGTLGGRNERRGVGRGTFLLPNVEDNAAEVHEKVILGTAGGWTPSPNQEWFELI</sequence>
<comment type="caution">
    <text evidence="2">The sequence shown here is derived from an EMBL/GenBank/DDBJ whole genome shotgun (WGS) entry which is preliminary data.</text>
</comment>
<keyword evidence="3" id="KW-1185">Reference proteome</keyword>
<proteinExistence type="predicted"/>
<reference evidence="2 3" key="1">
    <citation type="submission" date="2021-06" db="EMBL/GenBank/DDBJ databases">
        <title>A haploid diamondback moth (Plutella xylostella L.) genome assembly resolves 31 chromosomes and identifies a diamide resistance mutation.</title>
        <authorList>
            <person name="Ward C.M."/>
            <person name="Perry K.D."/>
            <person name="Baker G."/>
            <person name="Powis K."/>
            <person name="Heckel D.G."/>
            <person name="Baxter S.W."/>
        </authorList>
    </citation>
    <scope>NUCLEOTIDE SEQUENCE [LARGE SCALE GENOMIC DNA]</scope>
    <source>
        <strain evidence="2 3">LV</strain>
        <tissue evidence="2">Single pupa</tissue>
    </source>
</reference>
<gene>
    <name evidence="2" type="ORF">JYU34_018571</name>
</gene>
<feature type="region of interest" description="Disordered" evidence="1">
    <location>
        <begin position="1"/>
        <end position="24"/>
    </location>
</feature>
<evidence type="ECO:0000313" key="3">
    <source>
        <dbReference type="Proteomes" id="UP000823941"/>
    </source>
</evidence>
<evidence type="ECO:0000256" key="1">
    <source>
        <dbReference type="SAM" id="MobiDB-lite"/>
    </source>
</evidence>
<dbReference type="EMBL" id="JAHIBW010000025">
    <property type="protein sequence ID" value="KAG7297828.1"/>
    <property type="molecule type" value="Genomic_DNA"/>
</dbReference>
<accession>A0ABQ7PYM4</accession>
<organism evidence="2 3">
    <name type="scientific">Plutella xylostella</name>
    <name type="common">Diamondback moth</name>
    <name type="synonym">Plutella maculipennis</name>
    <dbReference type="NCBI Taxonomy" id="51655"/>
    <lineage>
        <taxon>Eukaryota</taxon>
        <taxon>Metazoa</taxon>
        <taxon>Ecdysozoa</taxon>
        <taxon>Arthropoda</taxon>
        <taxon>Hexapoda</taxon>
        <taxon>Insecta</taxon>
        <taxon>Pterygota</taxon>
        <taxon>Neoptera</taxon>
        <taxon>Endopterygota</taxon>
        <taxon>Lepidoptera</taxon>
        <taxon>Glossata</taxon>
        <taxon>Ditrysia</taxon>
        <taxon>Yponomeutoidea</taxon>
        <taxon>Plutellidae</taxon>
        <taxon>Plutella</taxon>
    </lineage>
</organism>
<name>A0ABQ7PYM4_PLUXY</name>
<feature type="non-terminal residue" evidence="2">
    <location>
        <position position="67"/>
    </location>
</feature>